<comment type="caution">
    <text evidence="2">The sequence shown here is derived from an EMBL/GenBank/DDBJ whole genome shotgun (WGS) entry which is preliminary data.</text>
</comment>
<feature type="transmembrane region" description="Helical" evidence="1">
    <location>
        <begin position="198"/>
        <end position="215"/>
    </location>
</feature>
<name>A0ABS2QAK1_9BACL</name>
<keyword evidence="1" id="KW-1133">Transmembrane helix</keyword>
<keyword evidence="1" id="KW-0812">Transmembrane</keyword>
<accession>A0ABS2QAK1</accession>
<evidence type="ECO:0000256" key="1">
    <source>
        <dbReference type="SAM" id="Phobius"/>
    </source>
</evidence>
<sequence>MEIISRIGKRLRKYWVFVLAVPLVFGSLGWLLPVGKSFSHYQASATIWLGSYGDANYNQAENVRILLSNEPFYKEYLPELWKKDQTNFPADLTVTVLKNTMVQIAYTDNSRQQAAAITNQVADRFIARDHQAYTAKKQIISDTLKRLDRAPQGTTDTAQLYYQLKSAELRNKPAQILQRANPGTARGSAAFSSKKRSALGLVFGLTLVFFMAAWPELVRERDKRKEGGV</sequence>
<dbReference type="RefSeq" id="WP_205007333.1">
    <property type="nucleotide sequence ID" value="NZ_CBCRXA010000023.1"/>
</dbReference>
<dbReference type="EMBL" id="JAFBEV010000023">
    <property type="protein sequence ID" value="MBM7658780.1"/>
    <property type="molecule type" value="Genomic_DNA"/>
</dbReference>
<gene>
    <name evidence="2" type="ORF">JOC27_002242</name>
</gene>
<evidence type="ECO:0000313" key="3">
    <source>
        <dbReference type="Proteomes" id="UP000823201"/>
    </source>
</evidence>
<proteinExistence type="predicted"/>
<keyword evidence="1" id="KW-0472">Membrane</keyword>
<reference evidence="2 3" key="1">
    <citation type="submission" date="2021-01" db="EMBL/GenBank/DDBJ databases">
        <title>Genomic Encyclopedia of Type Strains, Phase IV (KMG-IV): sequencing the most valuable type-strain genomes for metagenomic binning, comparative biology and taxonomic classification.</title>
        <authorList>
            <person name="Goeker M."/>
        </authorList>
    </citation>
    <scope>NUCLEOTIDE SEQUENCE [LARGE SCALE GENOMIC DNA]</scope>
    <source>
        <strain evidence="2 3">DSM 100968</strain>
    </source>
</reference>
<feature type="transmembrane region" description="Helical" evidence="1">
    <location>
        <begin position="14"/>
        <end position="32"/>
    </location>
</feature>
<keyword evidence="3" id="KW-1185">Reference proteome</keyword>
<dbReference type="Proteomes" id="UP000823201">
    <property type="component" value="Unassembled WGS sequence"/>
</dbReference>
<protein>
    <submittedName>
        <fullName evidence="2">Teichuronic acid biosynthesis protein TuaF</fullName>
    </submittedName>
</protein>
<organism evidence="2 3">
    <name type="scientific">Sporolactobacillus spathodeae</name>
    <dbReference type="NCBI Taxonomy" id="1465502"/>
    <lineage>
        <taxon>Bacteria</taxon>
        <taxon>Bacillati</taxon>
        <taxon>Bacillota</taxon>
        <taxon>Bacilli</taxon>
        <taxon>Bacillales</taxon>
        <taxon>Sporolactobacillaceae</taxon>
        <taxon>Sporolactobacillus</taxon>
    </lineage>
</organism>
<evidence type="ECO:0000313" key="2">
    <source>
        <dbReference type="EMBL" id="MBM7658780.1"/>
    </source>
</evidence>